<evidence type="ECO:0000313" key="2">
    <source>
        <dbReference type="Proteomes" id="UP000218366"/>
    </source>
</evidence>
<dbReference type="AlphaFoldDB" id="A0A2A4B8N0"/>
<dbReference type="Proteomes" id="UP000218366">
    <property type="component" value="Unassembled WGS sequence"/>
</dbReference>
<name>A0A2A4B8N0_9SPHN</name>
<gene>
    <name evidence="1" type="ORF">COC42_09275</name>
</gene>
<dbReference type="EMBL" id="NWMW01000001">
    <property type="protein sequence ID" value="PCD04437.1"/>
    <property type="molecule type" value="Genomic_DNA"/>
</dbReference>
<protein>
    <submittedName>
        <fullName evidence="1">Uncharacterized protein</fullName>
    </submittedName>
</protein>
<evidence type="ECO:0000313" key="1">
    <source>
        <dbReference type="EMBL" id="PCD04437.1"/>
    </source>
</evidence>
<keyword evidence="2" id="KW-1185">Reference proteome</keyword>
<accession>A0A2A4B8N0</accession>
<reference evidence="1 2" key="1">
    <citation type="submission" date="2017-09" db="EMBL/GenBank/DDBJ databases">
        <title>Sphingomonas spermidinifaciens 9NM-10, whole genome shotgun sequence.</title>
        <authorList>
            <person name="Feng G."/>
            <person name="Zhu H."/>
        </authorList>
    </citation>
    <scope>NUCLEOTIDE SEQUENCE [LARGE SCALE GENOMIC DNA]</scope>
    <source>
        <strain evidence="1 2">9NM-10</strain>
    </source>
</reference>
<organism evidence="1 2">
    <name type="scientific">Sphingomonas spermidinifaciens</name>
    <dbReference type="NCBI Taxonomy" id="1141889"/>
    <lineage>
        <taxon>Bacteria</taxon>
        <taxon>Pseudomonadati</taxon>
        <taxon>Pseudomonadota</taxon>
        <taxon>Alphaproteobacteria</taxon>
        <taxon>Sphingomonadales</taxon>
        <taxon>Sphingomonadaceae</taxon>
        <taxon>Sphingomonas</taxon>
    </lineage>
</organism>
<sequence length="194" mass="21685">MQRHAGRGPHDEFLACIPLLVPAGPDHSAIRELRDFYRHQLSVGVGSERLDCDGEDRGQRCQEPDSTGPLMTRIFIDPATINRVAQLQFDVTAYPTFDFDKRINRRDAEEMLNVDPSTFSRAVKNGELPRCIGGTYDRFEVLDLARTRLSVSEALARWASGSRRLPLSLKGRGAPIRTGMLGWSRAEAQDVMAS</sequence>
<proteinExistence type="predicted"/>
<comment type="caution">
    <text evidence="1">The sequence shown here is derived from an EMBL/GenBank/DDBJ whole genome shotgun (WGS) entry which is preliminary data.</text>
</comment>